<keyword evidence="5" id="KW-1185">Reference proteome</keyword>
<comment type="caution">
    <text evidence="4">The sequence shown here is derived from an EMBL/GenBank/DDBJ whole genome shotgun (WGS) entry which is preliminary data.</text>
</comment>
<feature type="transmembrane region" description="Helical" evidence="2">
    <location>
        <begin position="47"/>
        <end position="69"/>
    </location>
</feature>
<dbReference type="SUPFAM" id="SSF51261">
    <property type="entry name" value="Duplicated hybrid motif"/>
    <property type="match status" value="1"/>
</dbReference>
<dbReference type="InterPro" id="IPR011055">
    <property type="entry name" value="Dup_hybrid_motif"/>
</dbReference>
<gene>
    <name evidence="4" type="ORF">BDD14_2010</name>
</gene>
<name>A0A4Q7YTY1_9BACT</name>
<protein>
    <submittedName>
        <fullName evidence="4">Peptidase M23-like protein</fullName>
    </submittedName>
</protein>
<dbReference type="RefSeq" id="WP_341273304.1">
    <property type="nucleotide sequence ID" value="NZ_SHKW01000001.1"/>
</dbReference>
<evidence type="ECO:0000256" key="1">
    <source>
        <dbReference type="SAM" id="MobiDB-lite"/>
    </source>
</evidence>
<feature type="region of interest" description="Disordered" evidence="1">
    <location>
        <begin position="357"/>
        <end position="377"/>
    </location>
</feature>
<keyword evidence="2" id="KW-1133">Transmembrane helix</keyword>
<feature type="domain" description="M23ase beta-sheet core" evidence="3">
    <location>
        <begin position="248"/>
        <end position="342"/>
    </location>
</feature>
<evidence type="ECO:0000313" key="4">
    <source>
        <dbReference type="EMBL" id="RZU40541.1"/>
    </source>
</evidence>
<organism evidence="4 5">
    <name type="scientific">Edaphobacter modestus</name>
    <dbReference type="NCBI Taxonomy" id="388466"/>
    <lineage>
        <taxon>Bacteria</taxon>
        <taxon>Pseudomonadati</taxon>
        <taxon>Acidobacteriota</taxon>
        <taxon>Terriglobia</taxon>
        <taxon>Terriglobales</taxon>
        <taxon>Acidobacteriaceae</taxon>
        <taxon>Edaphobacter</taxon>
    </lineage>
</organism>
<feature type="compositionally biased region" description="Low complexity" evidence="1">
    <location>
        <begin position="358"/>
        <end position="377"/>
    </location>
</feature>
<dbReference type="GO" id="GO:0004222">
    <property type="term" value="F:metalloendopeptidase activity"/>
    <property type="evidence" value="ECO:0007669"/>
    <property type="project" value="TreeGrafter"/>
</dbReference>
<accession>A0A4Q7YTY1</accession>
<evidence type="ECO:0000256" key="2">
    <source>
        <dbReference type="SAM" id="Phobius"/>
    </source>
</evidence>
<reference evidence="4 5" key="1">
    <citation type="submission" date="2019-02" db="EMBL/GenBank/DDBJ databases">
        <title>Genomic Encyclopedia of Archaeal and Bacterial Type Strains, Phase II (KMG-II): from individual species to whole genera.</title>
        <authorList>
            <person name="Goeker M."/>
        </authorList>
    </citation>
    <scope>NUCLEOTIDE SEQUENCE [LARGE SCALE GENOMIC DNA]</scope>
    <source>
        <strain evidence="4 5">DSM 18101</strain>
    </source>
</reference>
<dbReference type="EMBL" id="SHKW01000001">
    <property type="protein sequence ID" value="RZU40541.1"/>
    <property type="molecule type" value="Genomic_DNA"/>
</dbReference>
<keyword evidence="2" id="KW-0472">Membrane</keyword>
<dbReference type="PANTHER" id="PTHR21666:SF286">
    <property type="entry name" value="LIPOPROTEIN NLPD"/>
    <property type="match status" value="1"/>
</dbReference>
<dbReference type="CDD" id="cd12797">
    <property type="entry name" value="M23_peptidase"/>
    <property type="match status" value="1"/>
</dbReference>
<dbReference type="FunFam" id="2.70.70.10:FF:000006">
    <property type="entry name" value="M23 family peptidase"/>
    <property type="match status" value="1"/>
</dbReference>
<keyword evidence="2" id="KW-0812">Transmembrane</keyword>
<evidence type="ECO:0000259" key="3">
    <source>
        <dbReference type="Pfam" id="PF01551"/>
    </source>
</evidence>
<dbReference type="Pfam" id="PF01551">
    <property type="entry name" value="Peptidase_M23"/>
    <property type="match status" value="1"/>
</dbReference>
<dbReference type="Proteomes" id="UP000292958">
    <property type="component" value="Unassembled WGS sequence"/>
</dbReference>
<dbReference type="Gene3D" id="2.70.70.10">
    <property type="entry name" value="Glucose Permease (Domain IIA)"/>
    <property type="match status" value="1"/>
</dbReference>
<dbReference type="PANTHER" id="PTHR21666">
    <property type="entry name" value="PEPTIDASE-RELATED"/>
    <property type="match status" value="1"/>
</dbReference>
<dbReference type="InterPro" id="IPR050570">
    <property type="entry name" value="Cell_wall_metabolism_enzyme"/>
</dbReference>
<dbReference type="AlphaFoldDB" id="A0A4Q7YTY1"/>
<sequence length="377" mass="39925">MLAFRVATGGQILSPDHGLKLKKRYYIMFVSRDEEGSLNKVPVPLHYAYLFVAAAVIGMFTITGLAGSYSRMLIKTARFNQLRQDHNALQKDYLHLEEAAHEKDIQAASLGSLASEVSALYGLTASKLAIPMGRMTGRAGHRHAAAVAEAVANAPLTETASLTDDSYYKSVDAFYSLRNQALSGAATRSLGGMNRPGYGVGSSLFGGFSPLAQEATAFAPTLWPVMGPITSSFGQREDPVLGNGEGEFHKGIDISASNGTPIRATADGVVKSAQLENGYGREVTIDHGHGVETLYGHMSGFAVMAGQTVTRGEVIGYVGHSGRVTGNHVHYEVRIRNTPVNPHKYLRMTLAELGGGEAPAPAASVPVGPAKAAGLDR</sequence>
<evidence type="ECO:0000313" key="5">
    <source>
        <dbReference type="Proteomes" id="UP000292958"/>
    </source>
</evidence>
<proteinExistence type="predicted"/>
<dbReference type="InterPro" id="IPR016047">
    <property type="entry name" value="M23ase_b-sheet_dom"/>
</dbReference>